<accession>A0A6S6ZAD2</accession>
<dbReference type="AlphaFoldDB" id="A0A6S6ZAD2"/>
<dbReference type="SMART" id="SM01012">
    <property type="entry name" value="ANTAR"/>
    <property type="match status" value="1"/>
</dbReference>
<gene>
    <name evidence="2" type="primary">nasR</name>
    <name evidence="2" type="ORF">LMG3458_00847</name>
</gene>
<dbReference type="InterPro" id="IPR011006">
    <property type="entry name" value="CheY-like_superfamily"/>
</dbReference>
<protein>
    <submittedName>
        <fullName evidence="2">Nitrate regulatory protein</fullName>
    </submittedName>
</protein>
<dbReference type="GO" id="GO:0003723">
    <property type="term" value="F:RNA binding"/>
    <property type="evidence" value="ECO:0007669"/>
    <property type="project" value="InterPro"/>
</dbReference>
<dbReference type="Pfam" id="PF03861">
    <property type="entry name" value="ANTAR"/>
    <property type="match status" value="1"/>
</dbReference>
<dbReference type="InterPro" id="IPR013587">
    <property type="entry name" value="Nitrate/nitrite_sensing"/>
</dbReference>
<feature type="domain" description="ANTAR" evidence="1">
    <location>
        <begin position="353"/>
        <end position="414"/>
    </location>
</feature>
<reference evidence="2 3" key="1">
    <citation type="submission" date="2020-04" db="EMBL/GenBank/DDBJ databases">
        <authorList>
            <person name="De Canck E."/>
        </authorList>
    </citation>
    <scope>NUCLEOTIDE SEQUENCE [LARGE SCALE GENOMIC DNA]</scope>
    <source>
        <strain evidence="2 3">LMG 3458</strain>
    </source>
</reference>
<dbReference type="InterPro" id="IPR005561">
    <property type="entry name" value="ANTAR"/>
</dbReference>
<dbReference type="EMBL" id="CADIJO010000002">
    <property type="protein sequence ID" value="CAB3666085.1"/>
    <property type="molecule type" value="Genomic_DNA"/>
</dbReference>
<dbReference type="PROSITE" id="PS50921">
    <property type="entry name" value="ANTAR"/>
    <property type="match status" value="1"/>
</dbReference>
<sequence>MGSYAMPPTLRFLLAARRSELHGLETLASTCELATRVSKLAHVLQKERGCSNLYLCGGQDTLRQTLAGLSSDASAVEEEVRRFLDRLEPDVTRSAGKARLLNCVAYALYRLDELPRLRGRIRDRRVVAEEAGAAFTKLIASLFALVFEAADSSLDAGVTQLLVALLNFMQGKELCGQERAHGVMGYTAGFFTEPQKARLLELADLQKRCFDGFAQCAAPDALAAWEQLAPGAGQVQRLRDMVLRTSDAARVDAGLAEVWFGVCTERIDAMRAVESLLAEALTLQCHRRIVETRAELDNHRLLLNRFADQARDDAPAMLFKLQGRILDVPPEDGVGEEMERSILDLMREQALRLRQSDDALALARGALEERKRVERAKWLLVSRYGVSEQAAHDRLQRAAMDQRRSLDEIARQVLIELEAAS</sequence>
<proteinExistence type="predicted"/>
<evidence type="ECO:0000259" key="1">
    <source>
        <dbReference type="PROSITE" id="PS50921"/>
    </source>
</evidence>
<dbReference type="RefSeq" id="WP_175191230.1">
    <property type="nucleotide sequence ID" value="NZ_CADIJO010000002.1"/>
</dbReference>
<dbReference type="Gene3D" id="1.10.10.10">
    <property type="entry name" value="Winged helix-like DNA-binding domain superfamily/Winged helix DNA-binding domain"/>
    <property type="match status" value="1"/>
</dbReference>
<dbReference type="Pfam" id="PF08376">
    <property type="entry name" value="NIT"/>
    <property type="match status" value="1"/>
</dbReference>
<name>A0A6S6ZAD2_9BURK</name>
<dbReference type="InterPro" id="IPR036388">
    <property type="entry name" value="WH-like_DNA-bd_sf"/>
</dbReference>
<dbReference type="SUPFAM" id="SSF52172">
    <property type="entry name" value="CheY-like"/>
    <property type="match status" value="1"/>
</dbReference>
<evidence type="ECO:0000313" key="3">
    <source>
        <dbReference type="Proteomes" id="UP000494111"/>
    </source>
</evidence>
<dbReference type="Proteomes" id="UP000494111">
    <property type="component" value="Unassembled WGS sequence"/>
</dbReference>
<evidence type="ECO:0000313" key="2">
    <source>
        <dbReference type="EMBL" id="CAB3666085.1"/>
    </source>
</evidence>
<organism evidence="2 3">
    <name type="scientific">Achromobacter deleyi</name>
    <dbReference type="NCBI Taxonomy" id="1353891"/>
    <lineage>
        <taxon>Bacteria</taxon>
        <taxon>Pseudomonadati</taxon>
        <taxon>Pseudomonadota</taxon>
        <taxon>Betaproteobacteria</taxon>
        <taxon>Burkholderiales</taxon>
        <taxon>Alcaligenaceae</taxon>
        <taxon>Achromobacter</taxon>
    </lineage>
</organism>